<keyword evidence="6" id="KW-1185">Reference proteome</keyword>
<dbReference type="Proteomes" id="UP000037247">
    <property type="component" value="Unassembled WGS sequence"/>
</dbReference>
<comment type="caution">
    <text evidence="5">The sequence shown here is derived from an EMBL/GenBank/DDBJ whole genome shotgun (WGS) entry which is preliminary data.</text>
</comment>
<evidence type="ECO:0000313" key="5">
    <source>
        <dbReference type="EMBL" id="KNA93128.1"/>
    </source>
</evidence>
<dbReference type="InterPro" id="IPR050765">
    <property type="entry name" value="Riboflavin_Biosynth_HTPR"/>
</dbReference>
<organism evidence="5 6">
    <name type="scientific">Gordonia jacobaea</name>
    <dbReference type="NCBI Taxonomy" id="122202"/>
    <lineage>
        <taxon>Bacteria</taxon>
        <taxon>Bacillati</taxon>
        <taxon>Actinomycetota</taxon>
        <taxon>Actinomycetes</taxon>
        <taxon>Mycobacteriales</taxon>
        <taxon>Gordoniaceae</taxon>
        <taxon>Gordonia</taxon>
    </lineage>
</organism>
<dbReference type="InterPro" id="IPR024072">
    <property type="entry name" value="DHFR-like_dom_sf"/>
</dbReference>
<evidence type="ECO:0000256" key="2">
    <source>
        <dbReference type="ARBA" id="ARBA00022857"/>
    </source>
</evidence>
<name>A0ABR5IHT9_9ACTN</name>
<protein>
    <submittedName>
        <fullName evidence="5">Deaminase/reductase</fullName>
    </submittedName>
</protein>
<reference evidence="5 6" key="1">
    <citation type="submission" date="2015-05" db="EMBL/GenBank/DDBJ databases">
        <title>Draft genome sequence of the bacterium Gordonia jacobaea a new member of the Gordonia genus.</title>
        <authorList>
            <person name="Jimenez-Galisteo G."/>
            <person name="Dominguez A."/>
            <person name="Munoz E."/>
            <person name="Vinas M."/>
        </authorList>
    </citation>
    <scope>NUCLEOTIDE SEQUENCE [LARGE SCALE GENOMIC DNA]</scope>
    <source>
        <strain evidence="6">mv1</strain>
    </source>
</reference>
<dbReference type="PANTHER" id="PTHR38011:SF7">
    <property type="entry name" value="2,5-DIAMINO-6-RIBOSYLAMINO-4(3H)-PYRIMIDINONE 5'-PHOSPHATE REDUCTASE"/>
    <property type="match status" value="1"/>
</dbReference>
<feature type="domain" description="Bacterial bifunctional deaminase-reductase C-terminal" evidence="4">
    <location>
        <begin position="35"/>
        <end position="244"/>
    </location>
</feature>
<proteinExistence type="predicted"/>
<keyword evidence="3" id="KW-0560">Oxidoreductase</keyword>
<evidence type="ECO:0000313" key="6">
    <source>
        <dbReference type="Proteomes" id="UP000037247"/>
    </source>
</evidence>
<dbReference type="InterPro" id="IPR002734">
    <property type="entry name" value="RibDG_C"/>
</dbReference>
<dbReference type="SUPFAM" id="SSF53597">
    <property type="entry name" value="Dihydrofolate reductase-like"/>
    <property type="match status" value="1"/>
</dbReference>
<dbReference type="EMBL" id="LDTZ01000013">
    <property type="protein sequence ID" value="KNA93128.1"/>
    <property type="molecule type" value="Genomic_DNA"/>
</dbReference>
<evidence type="ECO:0000256" key="3">
    <source>
        <dbReference type="ARBA" id="ARBA00023002"/>
    </source>
</evidence>
<sequence length="250" mass="26485">MLYLQKATQVTLSPDDDVDGIADLYAYPTDLDGQWLRANMISTLDGAASFQDKSGGLGGAGDKAVFRVLRGLCDVVLVGARTAIDEGYGQPQRDASFAARRSAAGQSPAPRLALITRSLTVDPDFAPLSDPATVVITTSQADATRRARLADAGATVVDCGDDALDLHQVTDYLTATGSPRILCEGGPSLLGSFVDADLVDELCLTVSPNLVSGDAPRISHSDRDAATLHHLRLVHLLTDNDGYVFSRWSR</sequence>
<gene>
    <name evidence="5" type="ORF">ABW18_01435</name>
</gene>
<dbReference type="RefSeq" id="WP_049697222.1">
    <property type="nucleotide sequence ID" value="NZ_LDTZ01000013.1"/>
</dbReference>
<keyword evidence="2" id="KW-0521">NADP</keyword>
<dbReference type="Gene3D" id="3.40.430.10">
    <property type="entry name" value="Dihydrofolate Reductase, subunit A"/>
    <property type="match status" value="1"/>
</dbReference>
<evidence type="ECO:0000256" key="1">
    <source>
        <dbReference type="ARBA" id="ARBA00005104"/>
    </source>
</evidence>
<comment type="pathway">
    <text evidence="1">Cofactor biosynthesis; riboflavin biosynthesis.</text>
</comment>
<accession>A0ABR5IHT9</accession>
<dbReference type="PANTHER" id="PTHR38011">
    <property type="entry name" value="DIHYDROFOLATE REDUCTASE FAMILY PROTEIN (AFU_ORTHOLOGUE AFUA_8G06820)"/>
    <property type="match status" value="1"/>
</dbReference>
<evidence type="ECO:0000259" key="4">
    <source>
        <dbReference type="Pfam" id="PF01872"/>
    </source>
</evidence>
<dbReference type="Pfam" id="PF01872">
    <property type="entry name" value="RibD_C"/>
    <property type="match status" value="1"/>
</dbReference>